<dbReference type="Proteomes" id="UP000264002">
    <property type="component" value="Unassembled WGS sequence"/>
</dbReference>
<reference evidence="2 3" key="2">
    <citation type="submission" date="2018-09" db="EMBL/GenBank/DDBJ databases">
        <title>Genome of Sphaerochaeta halotolerans strain 4-11.</title>
        <authorList>
            <person name="Nazina T.N."/>
            <person name="Sokolova D.S."/>
        </authorList>
    </citation>
    <scope>NUCLEOTIDE SEQUENCE [LARGE SCALE GENOMIC DNA]</scope>
    <source>
        <strain evidence="2 3">4-11</strain>
    </source>
</reference>
<gene>
    <name evidence="2" type="ORF">DYP60_05330</name>
</gene>
<feature type="region of interest" description="Disordered" evidence="1">
    <location>
        <begin position="1"/>
        <end position="20"/>
    </location>
</feature>
<keyword evidence="3" id="KW-1185">Reference proteome</keyword>
<name>A0A372MI31_9SPIR</name>
<dbReference type="RefSeq" id="WP_117329849.1">
    <property type="nucleotide sequence ID" value="NZ_QUWK01000004.1"/>
</dbReference>
<dbReference type="AlphaFoldDB" id="A0A372MI31"/>
<reference evidence="3" key="1">
    <citation type="submission" date="2018-08" db="EMBL/GenBank/DDBJ databases">
        <authorList>
            <person name="Grouzdev D.S."/>
            <person name="Krutkina M.S."/>
        </authorList>
    </citation>
    <scope>NUCLEOTIDE SEQUENCE [LARGE SCALE GENOMIC DNA]</scope>
    <source>
        <strain evidence="3">4-11</strain>
    </source>
</reference>
<dbReference type="EMBL" id="QUWK01000004">
    <property type="protein sequence ID" value="RFU95437.1"/>
    <property type="molecule type" value="Genomic_DNA"/>
</dbReference>
<evidence type="ECO:0000256" key="1">
    <source>
        <dbReference type="SAM" id="MobiDB-lite"/>
    </source>
</evidence>
<organism evidence="2 3">
    <name type="scientific">Sphaerochaeta halotolerans</name>
    <dbReference type="NCBI Taxonomy" id="2293840"/>
    <lineage>
        <taxon>Bacteria</taxon>
        <taxon>Pseudomonadati</taxon>
        <taxon>Spirochaetota</taxon>
        <taxon>Spirochaetia</taxon>
        <taxon>Spirochaetales</taxon>
        <taxon>Sphaerochaetaceae</taxon>
        <taxon>Sphaerochaeta</taxon>
    </lineage>
</organism>
<proteinExistence type="predicted"/>
<evidence type="ECO:0000313" key="2">
    <source>
        <dbReference type="EMBL" id="RFU95437.1"/>
    </source>
</evidence>
<dbReference type="OrthoDB" id="2928696at2"/>
<evidence type="ECO:0000313" key="3">
    <source>
        <dbReference type="Proteomes" id="UP000264002"/>
    </source>
</evidence>
<accession>A0A372MI31</accession>
<protein>
    <submittedName>
        <fullName evidence="2">Uncharacterized protein</fullName>
    </submittedName>
</protein>
<comment type="caution">
    <text evidence="2">The sequence shown here is derived from an EMBL/GenBank/DDBJ whole genome shotgun (WGS) entry which is preliminary data.</text>
</comment>
<sequence length="59" mass="6325">MSKAHRGSGIRNEEVKGGRGECPVCKRTGVKVLYEVTIDGEKAKVCKPCNAHLKAVASK</sequence>